<dbReference type="EMBL" id="DXGI01000016">
    <property type="protein sequence ID" value="HIW77607.1"/>
    <property type="molecule type" value="Genomic_DNA"/>
</dbReference>
<sequence>MKETFRCEHGINQGPLIFCELPPEETGARPAWKRKVDSRLIVTPFWCENKCRRHQELASHEQGEPASAT</sequence>
<name>A0A9D1U7N3_9BACT</name>
<proteinExistence type="predicted"/>
<organism evidence="1 2">
    <name type="scientific">Candidatus Bilophila faecipullorum</name>
    <dbReference type="NCBI Taxonomy" id="2838482"/>
    <lineage>
        <taxon>Bacteria</taxon>
        <taxon>Pseudomonadati</taxon>
        <taxon>Thermodesulfobacteriota</taxon>
        <taxon>Desulfovibrionia</taxon>
        <taxon>Desulfovibrionales</taxon>
        <taxon>Desulfovibrionaceae</taxon>
        <taxon>Bilophila</taxon>
    </lineage>
</organism>
<reference evidence="1" key="2">
    <citation type="submission" date="2021-04" db="EMBL/GenBank/DDBJ databases">
        <authorList>
            <person name="Gilroy R."/>
        </authorList>
    </citation>
    <scope>NUCLEOTIDE SEQUENCE</scope>
    <source>
        <strain evidence="1">ChiSxjej5B17-1746</strain>
    </source>
</reference>
<protein>
    <submittedName>
        <fullName evidence="1">Uncharacterized protein</fullName>
    </submittedName>
</protein>
<evidence type="ECO:0000313" key="2">
    <source>
        <dbReference type="Proteomes" id="UP000824264"/>
    </source>
</evidence>
<dbReference type="Proteomes" id="UP000824264">
    <property type="component" value="Unassembled WGS sequence"/>
</dbReference>
<evidence type="ECO:0000313" key="1">
    <source>
        <dbReference type="EMBL" id="HIW77607.1"/>
    </source>
</evidence>
<gene>
    <name evidence="1" type="ORF">H9874_00470</name>
</gene>
<reference evidence="1" key="1">
    <citation type="journal article" date="2021" name="PeerJ">
        <title>Extensive microbial diversity within the chicken gut microbiome revealed by metagenomics and culture.</title>
        <authorList>
            <person name="Gilroy R."/>
            <person name="Ravi A."/>
            <person name="Getino M."/>
            <person name="Pursley I."/>
            <person name="Horton D.L."/>
            <person name="Alikhan N.F."/>
            <person name="Baker D."/>
            <person name="Gharbi K."/>
            <person name="Hall N."/>
            <person name="Watson M."/>
            <person name="Adriaenssens E.M."/>
            <person name="Foster-Nyarko E."/>
            <person name="Jarju S."/>
            <person name="Secka A."/>
            <person name="Antonio M."/>
            <person name="Oren A."/>
            <person name="Chaudhuri R.R."/>
            <person name="La Ragione R."/>
            <person name="Hildebrand F."/>
            <person name="Pallen M.J."/>
        </authorList>
    </citation>
    <scope>NUCLEOTIDE SEQUENCE</scope>
    <source>
        <strain evidence="1">ChiSxjej5B17-1746</strain>
    </source>
</reference>
<accession>A0A9D1U7N3</accession>
<dbReference type="AlphaFoldDB" id="A0A9D1U7N3"/>
<comment type="caution">
    <text evidence="1">The sequence shown here is derived from an EMBL/GenBank/DDBJ whole genome shotgun (WGS) entry which is preliminary data.</text>
</comment>